<keyword evidence="7" id="KW-0206">Cytoskeleton</keyword>
<evidence type="ECO:0000259" key="9">
    <source>
        <dbReference type="SMART" id="SM00326"/>
    </source>
</evidence>
<dbReference type="Bgee" id="ENSMODG00000050387">
    <property type="expression patterns" value="Expressed in skeleton of lower jaw and 3 other cell types or tissues"/>
</dbReference>
<dbReference type="SMART" id="SM00326">
    <property type="entry name" value="SH3"/>
    <property type="match status" value="1"/>
</dbReference>
<keyword evidence="3" id="KW-0963">Cytoplasm</keyword>
<dbReference type="Ensembl" id="ENSMODT00000076993.1">
    <property type="protein sequence ID" value="ENSMODP00000060055.1"/>
    <property type="gene ID" value="ENSMODG00000050387.1"/>
</dbReference>
<evidence type="ECO:0000256" key="2">
    <source>
        <dbReference type="ARBA" id="ARBA00022443"/>
    </source>
</evidence>
<dbReference type="AlphaFoldDB" id="A0A5F8HIW2"/>
<accession>A0A5F8HIW2</accession>
<evidence type="ECO:0000313" key="10">
    <source>
        <dbReference type="Ensembl" id="ENSMODP00000060055.1"/>
    </source>
</evidence>
<evidence type="ECO:0000256" key="6">
    <source>
        <dbReference type="ARBA" id="ARBA00023203"/>
    </source>
</evidence>
<comment type="subcellular location">
    <subcellularLocation>
        <location evidence="1">Cytoplasm</location>
        <location evidence="1">Cytoskeleton</location>
    </subcellularLocation>
</comment>
<evidence type="ECO:0000256" key="7">
    <source>
        <dbReference type="ARBA" id="ARBA00023212"/>
    </source>
</evidence>
<reference evidence="10 11" key="1">
    <citation type="journal article" date="2007" name="Nature">
        <title>Genome of the marsupial Monodelphis domestica reveals innovation in non-coding sequences.</title>
        <authorList>
            <person name="Mikkelsen T.S."/>
            <person name="Wakefield M.J."/>
            <person name="Aken B."/>
            <person name="Amemiya C.T."/>
            <person name="Chang J.L."/>
            <person name="Duke S."/>
            <person name="Garber M."/>
            <person name="Gentles A.J."/>
            <person name="Goodstadt L."/>
            <person name="Heger A."/>
            <person name="Jurka J."/>
            <person name="Kamal M."/>
            <person name="Mauceli E."/>
            <person name="Searle S.M."/>
            <person name="Sharpe T."/>
            <person name="Baker M.L."/>
            <person name="Batzer M.A."/>
            <person name="Benos P.V."/>
            <person name="Belov K."/>
            <person name="Clamp M."/>
            <person name="Cook A."/>
            <person name="Cuff J."/>
            <person name="Das R."/>
            <person name="Davidow L."/>
            <person name="Deakin J.E."/>
            <person name="Fazzari M.J."/>
            <person name="Glass J.L."/>
            <person name="Grabherr M."/>
            <person name="Greally J.M."/>
            <person name="Gu W."/>
            <person name="Hore T.A."/>
            <person name="Huttley G.A."/>
            <person name="Kleber M."/>
            <person name="Jirtle R.L."/>
            <person name="Koina E."/>
            <person name="Lee J.T."/>
            <person name="Mahony S."/>
            <person name="Marra M.A."/>
            <person name="Miller R.D."/>
            <person name="Nicholls R.D."/>
            <person name="Oda M."/>
            <person name="Papenfuss A.T."/>
            <person name="Parra Z.E."/>
            <person name="Pollock D.D."/>
            <person name="Ray D.A."/>
            <person name="Schein J.E."/>
            <person name="Speed T.P."/>
            <person name="Thompson K."/>
            <person name="VandeBerg J.L."/>
            <person name="Wade C.M."/>
            <person name="Walker J.A."/>
            <person name="Waters P.D."/>
            <person name="Webber C."/>
            <person name="Weidman J.R."/>
            <person name="Xie X."/>
            <person name="Zody M.C."/>
            <person name="Baldwin J."/>
            <person name="Abdouelleil A."/>
            <person name="Abdulkadir J."/>
            <person name="Abebe A."/>
            <person name="Abera B."/>
            <person name="Abreu J."/>
            <person name="Acer S.C."/>
            <person name="Aftuck L."/>
            <person name="Alexander A."/>
            <person name="An P."/>
            <person name="Anderson E."/>
            <person name="Anderson S."/>
            <person name="Arachi H."/>
            <person name="Azer M."/>
            <person name="Bachantsang P."/>
            <person name="Barry A."/>
            <person name="Bayul T."/>
            <person name="Berlin A."/>
            <person name="Bessette D."/>
            <person name="Bloom T."/>
            <person name="Bloom T."/>
            <person name="Boguslavskiy L."/>
            <person name="Bonnet C."/>
            <person name="Boukhgalter B."/>
            <person name="Bourzgui I."/>
            <person name="Brown A."/>
            <person name="Cahill P."/>
            <person name="Channer S."/>
            <person name="Cheshatsang Y."/>
            <person name="Chuda L."/>
            <person name="Citroen M."/>
            <person name="Collymore A."/>
            <person name="Cooke P."/>
            <person name="Costello M."/>
            <person name="D'Aco K."/>
            <person name="Daza R."/>
            <person name="De Haan G."/>
            <person name="DeGray S."/>
            <person name="DeMaso C."/>
            <person name="Dhargay N."/>
            <person name="Dooley K."/>
            <person name="Dooley E."/>
            <person name="Doricent M."/>
            <person name="Dorje P."/>
            <person name="Dorjee K."/>
            <person name="Dupes A."/>
            <person name="Elong R."/>
            <person name="Falk J."/>
            <person name="Farina A."/>
            <person name="Faro S."/>
            <person name="Ferguson D."/>
            <person name="Fisher S."/>
            <person name="Foley C.D."/>
            <person name="Franke A."/>
            <person name="Friedrich D."/>
            <person name="Gadbois L."/>
            <person name="Gearin G."/>
            <person name="Gearin C.R."/>
            <person name="Giannoukos G."/>
            <person name="Goode T."/>
            <person name="Graham J."/>
            <person name="Grandbois E."/>
            <person name="Grewal S."/>
            <person name="Gyaltsen K."/>
            <person name="Hafez N."/>
            <person name="Hagos B."/>
            <person name="Hall J."/>
            <person name="Henson C."/>
            <person name="Hollinger A."/>
            <person name="Honan T."/>
            <person name="Huard M.D."/>
            <person name="Hughes L."/>
            <person name="Hurhula B."/>
            <person name="Husby M.E."/>
            <person name="Kamat A."/>
            <person name="Kanga B."/>
            <person name="Kashin S."/>
            <person name="Khazanovich D."/>
            <person name="Kisner P."/>
            <person name="Lance K."/>
            <person name="Lara M."/>
            <person name="Lee W."/>
            <person name="Lennon N."/>
            <person name="Letendre F."/>
            <person name="LeVine R."/>
            <person name="Lipovsky A."/>
            <person name="Liu X."/>
            <person name="Liu J."/>
            <person name="Liu S."/>
            <person name="Lokyitsang T."/>
            <person name="Lokyitsang Y."/>
            <person name="Lubonja R."/>
            <person name="Lui A."/>
            <person name="MacDonald P."/>
            <person name="Magnisalis V."/>
            <person name="Maru K."/>
            <person name="Matthews C."/>
            <person name="McCusker W."/>
            <person name="McDonough S."/>
            <person name="Mehta T."/>
            <person name="Meldrim J."/>
            <person name="Meneus L."/>
            <person name="Mihai O."/>
            <person name="Mihalev A."/>
            <person name="Mihova T."/>
            <person name="Mittelman R."/>
            <person name="Mlenga V."/>
            <person name="Montmayeur A."/>
            <person name="Mulrain L."/>
            <person name="Navidi A."/>
            <person name="Naylor J."/>
            <person name="Negash T."/>
            <person name="Nguyen T."/>
            <person name="Nguyen N."/>
            <person name="Nicol R."/>
            <person name="Norbu C."/>
            <person name="Norbu N."/>
            <person name="Novod N."/>
            <person name="O'Neill B."/>
            <person name="Osman S."/>
            <person name="Markiewicz E."/>
            <person name="Oyono O.L."/>
            <person name="Patti C."/>
            <person name="Phunkhang P."/>
            <person name="Pierre F."/>
            <person name="Priest M."/>
            <person name="Raghuraman S."/>
            <person name="Rege F."/>
            <person name="Reyes R."/>
            <person name="Rise C."/>
            <person name="Rogov P."/>
            <person name="Ross K."/>
            <person name="Ryan E."/>
            <person name="Settipalli S."/>
            <person name="Shea T."/>
            <person name="Sherpa N."/>
            <person name="Shi L."/>
            <person name="Shih D."/>
            <person name="Sparrow T."/>
            <person name="Spaulding J."/>
            <person name="Stalker J."/>
            <person name="Stange-Thomann N."/>
            <person name="Stavropoulos S."/>
            <person name="Stone C."/>
            <person name="Strader C."/>
            <person name="Tesfaye S."/>
            <person name="Thomson T."/>
            <person name="Thoulutsang Y."/>
            <person name="Thoulutsang D."/>
            <person name="Topham K."/>
            <person name="Topping I."/>
            <person name="Tsamla T."/>
            <person name="Vassiliev H."/>
            <person name="Vo A."/>
            <person name="Wangchuk T."/>
            <person name="Wangdi T."/>
            <person name="Weiand M."/>
            <person name="Wilkinson J."/>
            <person name="Wilson A."/>
            <person name="Yadav S."/>
            <person name="Young G."/>
            <person name="Yu Q."/>
            <person name="Zembek L."/>
            <person name="Zhong D."/>
            <person name="Zimmer A."/>
            <person name="Zwirko Z."/>
            <person name="Jaffe D.B."/>
            <person name="Alvarez P."/>
            <person name="Brockman W."/>
            <person name="Butler J."/>
            <person name="Chin C."/>
            <person name="Gnerre S."/>
            <person name="MacCallum I."/>
            <person name="Graves J.A."/>
            <person name="Ponting C.P."/>
            <person name="Breen M."/>
            <person name="Samollow P.B."/>
            <person name="Lander E.S."/>
            <person name="Lindblad-Toh K."/>
        </authorList>
    </citation>
    <scope>NUCLEOTIDE SEQUENCE [LARGE SCALE GENOMIC DNA]</scope>
</reference>
<dbReference type="PANTHER" id="PTHR46218">
    <property type="entry name" value="LASP"/>
    <property type="match status" value="1"/>
</dbReference>
<dbReference type="SUPFAM" id="SSF50044">
    <property type="entry name" value="SH3-domain"/>
    <property type="match status" value="1"/>
</dbReference>
<organism evidence="10 11">
    <name type="scientific">Monodelphis domestica</name>
    <name type="common">Gray short-tailed opossum</name>
    <dbReference type="NCBI Taxonomy" id="13616"/>
    <lineage>
        <taxon>Eukaryota</taxon>
        <taxon>Metazoa</taxon>
        <taxon>Chordata</taxon>
        <taxon>Craniata</taxon>
        <taxon>Vertebrata</taxon>
        <taxon>Euteleostomi</taxon>
        <taxon>Mammalia</taxon>
        <taxon>Metatheria</taxon>
        <taxon>Didelphimorphia</taxon>
        <taxon>Didelphidae</taxon>
        <taxon>Monodelphis</taxon>
    </lineage>
</organism>
<evidence type="ECO:0000256" key="8">
    <source>
        <dbReference type="SAM" id="Phobius"/>
    </source>
</evidence>
<keyword evidence="5" id="KW-0677">Repeat</keyword>
<dbReference type="InterPro" id="IPR036028">
    <property type="entry name" value="SH3-like_dom_sf"/>
</dbReference>
<name>A0A5F8HIW2_MONDO</name>
<dbReference type="InParanoid" id="A0A5F8HIW2"/>
<evidence type="ECO:0000256" key="4">
    <source>
        <dbReference type="ARBA" id="ARBA00022553"/>
    </source>
</evidence>
<keyword evidence="8" id="KW-0812">Transmembrane</keyword>
<dbReference type="Proteomes" id="UP000002280">
    <property type="component" value="Chromosome 1"/>
</dbReference>
<dbReference type="GO" id="GO:0003779">
    <property type="term" value="F:actin binding"/>
    <property type="evidence" value="ECO:0007669"/>
    <property type="project" value="UniProtKB-KW"/>
</dbReference>
<dbReference type="InterPro" id="IPR001452">
    <property type="entry name" value="SH3_domain"/>
</dbReference>
<evidence type="ECO:0000256" key="3">
    <source>
        <dbReference type="ARBA" id="ARBA00022490"/>
    </source>
</evidence>
<feature type="transmembrane region" description="Helical" evidence="8">
    <location>
        <begin position="92"/>
        <end position="115"/>
    </location>
</feature>
<evidence type="ECO:0000256" key="5">
    <source>
        <dbReference type="ARBA" id="ARBA00022737"/>
    </source>
</evidence>
<dbReference type="Gene3D" id="2.30.30.40">
    <property type="entry name" value="SH3 Domains"/>
    <property type="match status" value="1"/>
</dbReference>
<dbReference type="PANTHER" id="PTHR46218:SF2">
    <property type="entry name" value="LIM AND SH3 DOMAIN PROTEIN 1"/>
    <property type="match status" value="1"/>
</dbReference>
<keyword evidence="8" id="KW-1133">Transmembrane helix</keyword>
<evidence type="ECO:0000256" key="1">
    <source>
        <dbReference type="ARBA" id="ARBA00004245"/>
    </source>
</evidence>
<evidence type="ECO:0000313" key="11">
    <source>
        <dbReference type="Proteomes" id="UP000002280"/>
    </source>
</evidence>
<dbReference type="GO" id="GO:0005856">
    <property type="term" value="C:cytoskeleton"/>
    <property type="evidence" value="ECO:0007669"/>
    <property type="project" value="UniProtKB-SubCell"/>
</dbReference>
<keyword evidence="11" id="KW-1185">Reference proteome</keyword>
<keyword evidence="6" id="KW-0009">Actin-binding</keyword>
<dbReference type="Pfam" id="PF14604">
    <property type="entry name" value="SH3_9"/>
    <property type="match status" value="1"/>
</dbReference>
<reference evidence="10" key="2">
    <citation type="submission" date="2025-08" db="UniProtKB">
        <authorList>
            <consortium name="Ensembl"/>
        </authorList>
    </citation>
    <scope>IDENTIFICATION</scope>
</reference>
<reference evidence="10" key="3">
    <citation type="submission" date="2025-09" db="UniProtKB">
        <authorList>
            <consortium name="Ensembl"/>
        </authorList>
    </citation>
    <scope>IDENTIFICATION</scope>
</reference>
<protein>
    <recommendedName>
        <fullName evidence="9">SH3 domain-containing protein</fullName>
    </recommendedName>
</protein>
<sequence length="116" mass="13055">MEKELIINAQKQQPSQSYGYKEPAAQVSIQHNAPGVGGKQYHAVYDYSATNKDEVSFQDGDTIVNMQQIDDGWMYGWHCGTYMTQAYFHTELPLSALISLPVILMLIILVIPSLLF</sequence>
<keyword evidence="8" id="KW-0472">Membrane</keyword>
<keyword evidence="2" id="KW-0728">SH3 domain</keyword>
<keyword evidence="4" id="KW-0597">Phosphoprotein</keyword>
<dbReference type="InterPro" id="IPR051759">
    <property type="entry name" value="LIM-SH3_domain_protein"/>
</dbReference>
<proteinExistence type="predicted"/>
<feature type="domain" description="SH3" evidence="9">
    <location>
        <begin position="39"/>
        <end position="87"/>
    </location>
</feature>